<evidence type="ECO:0000313" key="2">
    <source>
        <dbReference type="EMBL" id="KYC45129.1"/>
    </source>
</evidence>
<name>A0A150IYL3_9EURY</name>
<dbReference type="InterPro" id="IPR001279">
    <property type="entry name" value="Metallo-B-lactamas"/>
</dbReference>
<accession>A0A150IJG5</accession>
<sequence>MARITFLGSGGGRFMTITQKRGTGGFYIEDRIRIHVDPGPGAHLRSIQNGLDPRKTDALLISHCHTDHFNDVPIMVESMTGGMLKKEGYVIGSKSVIEGRDEFASIIFPYYRKNLRGVLSLSAGENIDIKGQKIQALKAKHSDPFAIGFKIFTDSGAISYTTDTEYFNGMEEQYLGSRVMILNVTRPNGDRIPFHLTTDDAKNIIKKVNPEVAVITHIGYKMHLKGVEEERRYIQENTGIKTLIADEGLKIYMNGQLSYQETVK</sequence>
<dbReference type="PATRIC" id="fig|1706438.3.peg.1148"/>
<dbReference type="PATRIC" id="fig|1706436.3.peg.1156"/>
<dbReference type="Proteomes" id="UP000092403">
    <property type="component" value="Unassembled WGS sequence"/>
</dbReference>
<dbReference type="Gene3D" id="3.60.15.10">
    <property type="entry name" value="Ribonuclease Z/Hydroxyacylglutathione hydrolase-like"/>
    <property type="match status" value="1"/>
</dbReference>
<evidence type="ECO:0000313" key="3">
    <source>
        <dbReference type="EMBL" id="KYC47165.1"/>
    </source>
</evidence>
<evidence type="ECO:0000313" key="5">
    <source>
        <dbReference type="Proteomes" id="UP000091929"/>
    </source>
</evidence>
<evidence type="ECO:0000313" key="7">
    <source>
        <dbReference type="Proteomes" id="UP000092403"/>
    </source>
</evidence>
<dbReference type="Pfam" id="PF12706">
    <property type="entry name" value="Lactamase_B_2"/>
    <property type="match status" value="1"/>
</dbReference>
<dbReference type="PANTHER" id="PTHR43546">
    <property type="entry name" value="UPF0173 METAL-DEPENDENT HYDROLASE MJ1163-RELATED"/>
    <property type="match status" value="1"/>
</dbReference>
<evidence type="ECO:0000313" key="4">
    <source>
        <dbReference type="EMBL" id="KYC49965.1"/>
    </source>
</evidence>
<organism evidence="4 7">
    <name type="scientific">Candidatus Methanofastidiosum methylothiophilum</name>
    <dbReference type="NCBI Taxonomy" id="1705564"/>
    <lineage>
        <taxon>Archaea</taxon>
        <taxon>Methanobacteriati</taxon>
        <taxon>Methanobacteriota</taxon>
        <taxon>Stenosarchaea group</taxon>
        <taxon>Candidatus Methanofastidiosia</taxon>
        <taxon>Candidatus Methanofastidiosales</taxon>
        <taxon>Candidatus Methanofastidiosaceae</taxon>
        <taxon>Candidatus Methanofastidiosum</taxon>
    </lineage>
</organism>
<protein>
    <submittedName>
        <fullName evidence="4">Ribonuclease Z</fullName>
    </submittedName>
</protein>
<reference evidence="5 6" key="1">
    <citation type="journal article" date="2016" name="ISME J.">
        <title>Chasing the elusive Euryarchaeota class WSA2: genomes reveal a uniquely fastidious methyl-reducing methanogen.</title>
        <authorList>
            <person name="Nobu M.K."/>
            <person name="Narihiro T."/>
            <person name="Kuroda K."/>
            <person name="Mei R."/>
            <person name="Liu W.T."/>
        </authorList>
    </citation>
    <scope>NUCLEOTIDE SEQUENCE [LARGE SCALE GENOMIC DNA]</scope>
    <source>
        <strain evidence="2">B03fssc0709_Meth_Bin005</strain>
        <strain evidence="3">B15fssc0709_Meth_Bin003</strain>
        <strain evidence="4">BMIXfssc0709_Meth_Bin006</strain>
    </source>
</reference>
<dbReference type="AlphaFoldDB" id="A0A150IYL3"/>
<comment type="caution">
    <text evidence="4">The sequence shown here is derived from an EMBL/GenBank/DDBJ whole genome shotgun (WGS) entry which is preliminary data.</text>
</comment>
<dbReference type="SUPFAM" id="SSF56281">
    <property type="entry name" value="Metallo-hydrolase/oxidoreductase"/>
    <property type="match status" value="1"/>
</dbReference>
<accession>A0A150IYL3</accession>
<evidence type="ECO:0000313" key="6">
    <source>
        <dbReference type="Proteomes" id="UP000092401"/>
    </source>
</evidence>
<evidence type="ECO:0000259" key="1">
    <source>
        <dbReference type="Pfam" id="PF12706"/>
    </source>
</evidence>
<dbReference type="EMBL" id="LNGF01000031">
    <property type="protein sequence ID" value="KYC47165.1"/>
    <property type="molecule type" value="Genomic_DNA"/>
</dbReference>
<dbReference type="PANTHER" id="PTHR43546:SF3">
    <property type="entry name" value="UPF0173 METAL-DEPENDENT HYDROLASE MJ1163"/>
    <property type="match status" value="1"/>
</dbReference>
<dbReference type="Proteomes" id="UP000091929">
    <property type="component" value="Unassembled WGS sequence"/>
</dbReference>
<dbReference type="InterPro" id="IPR036866">
    <property type="entry name" value="RibonucZ/Hydroxyglut_hydro"/>
</dbReference>
<proteinExistence type="predicted"/>
<dbReference type="Proteomes" id="UP000092401">
    <property type="component" value="Unassembled WGS sequence"/>
</dbReference>
<gene>
    <name evidence="2" type="ORF">APG10_01141</name>
    <name evidence="3" type="ORF">APG11_01373</name>
    <name evidence="4" type="ORF">APG12_01140</name>
</gene>
<dbReference type="PATRIC" id="fig|1706437.3.peg.1381"/>
<dbReference type="EMBL" id="LNGE01000029">
    <property type="protein sequence ID" value="KYC45129.1"/>
    <property type="molecule type" value="Genomic_DNA"/>
</dbReference>
<accession>A0A150IQR0</accession>
<feature type="domain" description="Metallo-beta-lactamase" evidence="1">
    <location>
        <begin position="33"/>
        <end position="218"/>
    </location>
</feature>
<dbReference type="InterPro" id="IPR050114">
    <property type="entry name" value="UPF0173_UPF0282_UlaG_hydrolase"/>
</dbReference>
<dbReference type="CDD" id="cd07741">
    <property type="entry name" value="metallo-hydrolase-like_MBL-fold"/>
    <property type="match status" value="1"/>
</dbReference>
<dbReference type="EMBL" id="LNJC01000022">
    <property type="protein sequence ID" value="KYC49965.1"/>
    <property type="molecule type" value="Genomic_DNA"/>
</dbReference>